<reference evidence="3" key="1">
    <citation type="submission" date="2014-03" db="EMBL/GenBank/DDBJ databases">
        <authorList>
            <person name="Aksoy S."/>
            <person name="Warren W."/>
            <person name="Wilson R.K."/>
        </authorList>
    </citation>
    <scope>NUCLEOTIDE SEQUENCE [LARGE SCALE GENOMIC DNA]</scope>
    <source>
        <strain evidence="3">IAEA</strain>
    </source>
</reference>
<dbReference type="Proteomes" id="UP000091820">
    <property type="component" value="Unassembled WGS sequence"/>
</dbReference>
<evidence type="ECO:0000313" key="3">
    <source>
        <dbReference type="Proteomes" id="UP000091820"/>
    </source>
</evidence>
<evidence type="ECO:0000256" key="1">
    <source>
        <dbReference type="SAM" id="Phobius"/>
    </source>
</evidence>
<sequence>MKNEDLWLAEEFTEHILQRQRHVYKTFMSFCLSAELKELKNAVEQNYSATMRKLRNVLIIVATMYHNGGCIFLVLDAFEAPDHHYLKTNVLIKNAYCKQIFRRRDLPSDSDR</sequence>
<protein>
    <submittedName>
        <fullName evidence="2">Uncharacterized protein</fullName>
    </submittedName>
</protein>
<keyword evidence="3" id="KW-1185">Reference proteome</keyword>
<feature type="transmembrane region" description="Helical" evidence="1">
    <location>
        <begin position="57"/>
        <end position="75"/>
    </location>
</feature>
<reference evidence="2" key="2">
    <citation type="submission" date="2020-05" db="UniProtKB">
        <authorList>
            <consortium name="EnsemblMetazoa"/>
        </authorList>
    </citation>
    <scope>IDENTIFICATION</scope>
    <source>
        <strain evidence="2">IAEA</strain>
    </source>
</reference>
<keyword evidence="1" id="KW-1133">Transmembrane helix</keyword>
<organism evidence="2 3">
    <name type="scientific">Glossina brevipalpis</name>
    <dbReference type="NCBI Taxonomy" id="37001"/>
    <lineage>
        <taxon>Eukaryota</taxon>
        <taxon>Metazoa</taxon>
        <taxon>Ecdysozoa</taxon>
        <taxon>Arthropoda</taxon>
        <taxon>Hexapoda</taxon>
        <taxon>Insecta</taxon>
        <taxon>Pterygota</taxon>
        <taxon>Neoptera</taxon>
        <taxon>Endopterygota</taxon>
        <taxon>Diptera</taxon>
        <taxon>Brachycera</taxon>
        <taxon>Muscomorpha</taxon>
        <taxon>Hippoboscoidea</taxon>
        <taxon>Glossinidae</taxon>
        <taxon>Glossina</taxon>
    </lineage>
</organism>
<accession>A0A1A9WV35</accession>
<proteinExistence type="predicted"/>
<keyword evidence="1" id="KW-0812">Transmembrane</keyword>
<evidence type="ECO:0000313" key="2">
    <source>
        <dbReference type="EnsemblMetazoa" id="GBRI033594-PA"/>
    </source>
</evidence>
<dbReference type="VEuPathDB" id="VectorBase:GBRI033594"/>
<keyword evidence="1" id="KW-0472">Membrane</keyword>
<dbReference type="AlphaFoldDB" id="A0A1A9WV35"/>
<name>A0A1A9WV35_9MUSC</name>
<dbReference type="EnsemblMetazoa" id="GBRI033594-RA">
    <property type="protein sequence ID" value="GBRI033594-PA"/>
    <property type="gene ID" value="GBRI033594"/>
</dbReference>